<name>A0A6J5S5H3_9CAUD</name>
<proteinExistence type="predicted"/>
<sequence>RDTRLLGMGYEMTPQAIIEQAIIEHGRPMWVSVVPMSIRQAVSPSDIEQMLTAATANPLIEKTIEIIEQTMLQWCSEHLFEHITHHDLAATLGITAERAHRLINNHRDVFRKVQRGLWEVRDAKADRSI</sequence>
<feature type="non-terminal residue" evidence="1">
    <location>
        <position position="1"/>
    </location>
</feature>
<protein>
    <submittedName>
        <fullName evidence="1">Uncharacterized protein</fullName>
    </submittedName>
</protein>
<gene>
    <name evidence="1" type="ORF">UFOVP1387_1</name>
</gene>
<evidence type="ECO:0000313" key="1">
    <source>
        <dbReference type="EMBL" id="CAB4203744.1"/>
    </source>
</evidence>
<organism evidence="1">
    <name type="scientific">uncultured Caudovirales phage</name>
    <dbReference type="NCBI Taxonomy" id="2100421"/>
    <lineage>
        <taxon>Viruses</taxon>
        <taxon>Duplodnaviria</taxon>
        <taxon>Heunggongvirae</taxon>
        <taxon>Uroviricota</taxon>
        <taxon>Caudoviricetes</taxon>
        <taxon>Peduoviridae</taxon>
        <taxon>Maltschvirus</taxon>
        <taxon>Maltschvirus maltsch</taxon>
    </lineage>
</organism>
<accession>A0A6J5S5H3</accession>
<dbReference type="EMBL" id="LR797337">
    <property type="protein sequence ID" value="CAB4203744.1"/>
    <property type="molecule type" value="Genomic_DNA"/>
</dbReference>
<reference evidence="1" key="1">
    <citation type="submission" date="2020-05" db="EMBL/GenBank/DDBJ databases">
        <authorList>
            <person name="Chiriac C."/>
            <person name="Salcher M."/>
            <person name="Ghai R."/>
            <person name="Kavagutti S V."/>
        </authorList>
    </citation>
    <scope>NUCLEOTIDE SEQUENCE</scope>
</reference>